<keyword evidence="2" id="KW-1133">Transmembrane helix</keyword>
<feature type="region of interest" description="Disordered" evidence="1">
    <location>
        <begin position="1"/>
        <end position="30"/>
    </location>
</feature>
<proteinExistence type="predicted"/>
<sequence length="219" mass="25445">MNIDKNSKNNNQSKIRNQDKIKEQNENKEIDKAKSSNKKILSYFNTASSYSKRITAFIFLIATMLFTGALILELYTKNFSRLLLDKPVKLVILALITTLPIYSINIFFLTTLNAFKKTLLSKKELKNPKISLSKNIFSGSLFSLTLILILLNYDFFSYKILFNDKTLTVTDFIRHIVALEATIFLGMFYEKIRKKQFIYGLVIILTILIYFTIRYVINT</sequence>
<dbReference type="EMBL" id="SOEG01000009">
    <property type="protein sequence ID" value="TDX51953.1"/>
    <property type="molecule type" value="Genomic_DNA"/>
</dbReference>
<feature type="transmembrane region" description="Helical" evidence="2">
    <location>
        <begin position="136"/>
        <end position="153"/>
    </location>
</feature>
<feature type="transmembrane region" description="Helical" evidence="2">
    <location>
        <begin position="173"/>
        <end position="190"/>
    </location>
</feature>
<feature type="transmembrane region" description="Helical" evidence="2">
    <location>
        <begin position="92"/>
        <end position="115"/>
    </location>
</feature>
<keyword evidence="2" id="KW-0812">Transmembrane</keyword>
<feature type="compositionally biased region" description="Basic and acidic residues" evidence="1">
    <location>
        <begin position="16"/>
        <end position="30"/>
    </location>
</feature>
<protein>
    <submittedName>
        <fullName evidence="3">Uncharacterized protein</fullName>
    </submittedName>
</protein>
<feature type="transmembrane region" description="Helical" evidence="2">
    <location>
        <begin position="197"/>
        <end position="217"/>
    </location>
</feature>
<comment type="caution">
    <text evidence="3">The sequence shown here is derived from an EMBL/GenBank/DDBJ whole genome shotgun (WGS) entry which is preliminary data.</text>
</comment>
<evidence type="ECO:0000313" key="3">
    <source>
        <dbReference type="EMBL" id="TDX51953.1"/>
    </source>
</evidence>
<name>A0A4R8GZG5_9FIRM</name>
<reference evidence="3 4" key="1">
    <citation type="submission" date="2019-03" db="EMBL/GenBank/DDBJ databases">
        <title>Subsurface microbial communities from deep shales in Ohio and West Virginia, USA.</title>
        <authorList>
            <person name="Wrighton K."/>
        </authorList>
    </citation>
    <scope>NUCLEOTIDE SEQUENCE [LARGE SCALE GENOMIC DNA]</scope>
    <source>
        <strain evidence="3 4">MSL 6dP</strain>
    </source>
</reference>
<dbReference type="AlphaFoldDB" id="A0A4R8GZG5"/>
<dbReference type="RefSeq" id="WP_134116222.1">
    <property type="nucleotide sequence ID" value="NZ_SOEG01000009.1"/>
</dbReference>
<accession>A0A4R8GZG5</accession>
<evidence type="ECO:0000313" key="4">
    <source>
        <dbReference type="Proteomes" id="UP000295832"/>
    </source>
</evidence>
<dbReference type="Proteomes" id="UP000295832">
    <property type="component" value="Unassembled WGS sequence"/>
</dbReference>
<organism evidence="3 4">
    <name type="scientific">Orenia marismortui</name>
    <dbReference type="NCBI Taxonomy" id="46469"/>
    <lineage>
        <taxon>Bacteria</taxon>
        <taxon>Bacillati</taxon>
        <taxon>Bacillota</taxon>
        <taxon>Clostridia</taxon>
        <taxon>Halanaerobiales</taxon>
        <taxon>Halobacteroidaceae</taxon>
        <taxon>Orenia</taxon>
    </lineage>
</organism>
<keyword evidence="4" id="KW-1185">Reference proteome</keyword>
<evidence type="ECO:0000256" key="1">
    <source>
        <dbReference type="SAM" id="MobiDB-lite"/>
    </source>
</evidence>
<gene>
    <name evidence="3" type="ORF">C7959_10977</name>
</gene>
<keyword evidence="2" id="KW-0472">Membrane</keyword>
<evidence type="ECO:0000256" key="2">
    <source>
        <dbReference type="SAM" id="Phobius"/>
    </source>
</evidence>
<feature type="transmembrane region" description="Helical" evidence="2">
    <location>
        <begin position="54"/>
        <end position="72"/>
    </location>
</feature>